<dbReference type="PANTHER" id="PTHR33988">
    <property type="entry name" value="ENDORIBONUCLEASE MAZF-RELATED"/>
    <property type="match status" value="1"/>
</dbReference>
<dbReference type="InterPro" id="IPR011067">
    <property type="entry name" value="Plasmid_toxin/cell-grow_inhib"/>
</dbReference>
<dbReference type="Proteomes" id="UP000294739">
    <property type="component" value="Unassembled WGS sequence"/>
</dbReference>
<comment type="similarity">
    <text evidence="1 3">Belongs to the PemK/MazF family.</text>
</comment>
<sequence length="115" mass="12526">MRRGDVYWVNLEPVTGSEANKTRPAVIVSNDALNRTTERLRQGVVTVAPLTSNIRRVRSFQVLVPAGAAGLPRDSKVQADQVRTISAHRLGERVGTLPPALLAEVDAALRLHLNL</sequence>
<name>A0A4R5D9V8_9ACTN</name>
<dbReference type="PIRSF" id="PIRSF033490">
    <property type="entry name" value="MazF"/>
    <property type="match status" value="1"/>
</dbReference>
<keyword evidence="3" id="KW-0378">Hydrolase</keyword>
<dbReference type="EC" id="3.1.-.-" evidence="3"/>
<keyword evidence="5" id="KW-1185">Reference proteome</keyword>
<organism evidence="4 5">
    <name type="scientific">Jiangella asiatica</name>
    <dbReference type="NCBI Taxonomy" id="2530372"/>
    <lineage>
        <taxon>Bacteria</taxon>
        <taxon>Bacillati</taxon>
        <taxon>Actinomycetota</taxon>
        <taxon>Actinomycetes</taxon>
        <taxon>Jiangellales</taxon>
        <taxon>Jiangellaceae</taxon>
        <taxon>Jiangella</taxon>
    </lineage>
</organism>
<dbReference type="InterPro" id="IPR003477">
    <property type="entry name" value="PemK-like"/>
</dbReference>
<comment type="function">
    <text evidence="3">Toxic component of a type II toxin-antitoxin (TA) system.</text>
</comment>
<evidence type="ECO:0000256" key="3">
    <source>
        <dbReference type="PIRNR" id="PIRNR033490"/>
    </source>
</evidence>
<dbReference type="PANTHER" id="PTHR33988:SF1">
    <property type="entry name" value="ENDORIBONUCLEASE MAZF7-RELATED"/>
    <property type="match status" value="1"/>
</dbReference>
<dbReference type="OrthoDB" id="3216180at2"/>
<dbReference type="Pfam" id="PF02452">
    <property type="entry name" value="PemK_toxin"/>
    <property type="match status" value="1"/>
</dbReference>
<dbReference type="RefSeq" id="WP_131894591.1">
    <property type="nucleotide sequence ID" value="NZ_SMKZ01000014.1"/>
</dbReference>
<protein>
    <recommendedName>
        <fullName evidence="3">mRNA interferase</fullName>
        <ecNumber evidence="3">3.1.-.-</ecNumber>
    </recommendedName>
</protein>
<dbReference type="SUPFAM" id="SSF50118">
    <property type="entry name" value="Cell growth inhibitor/plasmid maintenance toxic component"/>
    <property type="match status" value="1"/>
</dbReference>
<proteinExistence type="inferred from homology"/>
<dbReference type="EMBL" id="SMKZ01000014">
    <property type="protein sequence ID" value="TDE10359.1"/>
    <property type="molecule type" value="Genomic_DNA"/>
</dbReference>
<dbReference type="AlphaFoldDB" id="A0A4R5D9V8"/>
<dbReference type="GO" id="GO:0004521">
    <property type="term" value="F:RNA endonuclease activity"/>
    <property type="evidence" value="ECO:0007669"/>
    <property type="project" value="TreeGrafter"/>
</dbReference>
<dbReference type="GO" id="GO:0016075">
    <property type="term" value="P:rRNA catabolic process"/>
    <property type="evidence" value="ECO:0007669"/>
    <property type="project" value="TreeGrafter"/>
</dbReference>
<keyword evidence="3" id="KW-0255">Endonuclease</keyword>
<keyword evidence="2" id="KW-1277">Toxin-antitoxin system</keyword>
<gene>
    <name evidence="4" type="ORF">E1269_11695</name>
</gene>
<keyword evidence="3" id="KW-0540">Nuclease</keyword>
<accession>A0A4R5D9V8</accession>
<dbReference type="FunCoup" id="A0A4R5D9V8">
    <property type="interactions" value="1"/>
</dbReference>
<dbReference type="InParanoid" id="A0A4R5D9V8"/>
<dbReference type="GO" id="GO:0006402">
    <property type="term" value="P:mRNA catabolic process"/>
    <property type="evidence" value="ECO:0007669"/>
    <property type="project" value="TreeGrafter"/>
</dbReference>
<dbReference type="GO" id="GO:0016787">
    <property type="term" value="F:hydrolase activity"/>
    <property type="evidence" value="ECO:0007669"/>
    <property type="project" value="UniProtKB-KW"/>
</dbReference>
<evidence type="ECO:0000313" key="4">
    <source>
        <dbReference type="EMBL" id="TDE10359.1"/>
    </source>
</evidence>
<evidence type="ECO:0000256" key="2">
    <source>
        <dbReference type="ARBA" id="ARBA00022649"/>
    </source>
</evidence>
<dbReference type="Gene3D" id="2.30.30.110">
    <property type="match status" value="1"/>
</dbReference>
<comment type="caution">
    <text evidence="4">The sequence shown here is derived from an EMBL/GenBank/DDBJ whole genome shotgun (WGS) entry which is preliminary data.</text>
</comment>
<evidence type="ECO:0000313" key="5">
    <source>
        <dbReference type="Proteomes" id="UP000294739"/>
    </source>
</evidence>
<dbReference type="GO" id="GO:0003677">
    <property type="term" value="F:DNA binding"/>
    <property type="evidence" value="ECO:0007669"/>
    <property type="project" value="InterPro"/>
</dbReference>
<evidence type="ECO:0000256" key="1">
    <source>
        <dbReference type="ARBA" id="ARBA00007521"/>
    </source>
</evidence>
<reference evidence="4 5" key="1">
    <citation type="submission" date="2019-03" db="EMBL/GenBank/DDBJ databases">
        <title>Draft genome sequences of novel Actinobacteria.</title>
        <authorList>
            <person name="Sahin N."/>
            <person name="Ay H."/>
            <person name="Saygin H."/>
        </authorList>
    </citation>
    <scope>NUCLEOTIDE SEQUENCE [LARGE SCALE GENOMIC DNA]</scope>
    <source>
        <strain evidence="4 5">5K138</strain>
    </source>
</reference>